<dbReference type="SMART" id="SM00530">
    <property type="entry name" value="HTH_XRE"/>
    <property type="match status" value="1"/>
</dbReference>
<dbReference type="SUPFAM" id="SSF47413">
    <property type="entry name" value="lambda repressor-like DNA-binding domains"/>
    <property type="match status" value="1"/>
</dbReference>
<dbReference type="Pfam" id="PF19054">
    <property type="entry name" value="DUF5753"/>
    <property type="match status" value="1"/>
</dbReference>
<dbReference type="EMBL" id="BJHX01000001">
    <property type="protein sequence ID" value="GDY65801.1"/>
    <property type="molecule type" value="Genomic_DNA"/>
</dbReference>
<dbReference type="InterPro" id="IPR043917">
    <property type="entry name" value="DUF5753"/>
</dbReference>
<proteinExistence type="predicted"/>
<sequence>MLYKCGAAQRGLAMANGSRQAAWEFFGAELKRRREDAGFTQVELGSRVFVSGGYIGQFEQAIRKPQLDVAQRIDEILQTDGFFERTWRKLIDDKRYADYFAEVVELERAATKICQFAPSVIPGLLQTAAYARAVTIAANPFVTDEYVEEKVSARLERARILKDATRPEYWAILHENVLRVPVGGPAAMVMQLEHIAALADGRRVLVTVVPREEGACASMAAMMQLMEFDDAPPTLYTETSFSGELLDDPAVVKRAQRAYDLLRGAALSPKTSLALIESAAEDYRRCASTT</sequence>
<dbReference type="InterPro" id="IPR001387">
    <property type="entry name" value="Cro/C1-type_HTH"/>
</dbReference>
<dbReference type="Proteomes" id="UP000302139">
    <property type="component" value="Unassembled WGS sequence"/>
</dbReference>
<dbReference type="GO" id="GO:0003677">
    <property type="term" value="F:DNA binding"/>
    <property type="evidence" value="ECO:0007669"/>
    <property type="project" value="InterPro"/>
</dbReference>
<name>A0A4D4M1V6_STRAX</name>
<dbReference type="AlphaFoldDB" id="A0A4D4M1V6"/>
<comment type="caution">
    <text evidence="2">The sequence shown here is derived from an EMBL/GenBank/DDBJ whole genome shotgun (WGS) entry which is preliminary data.</text>
</comment>
<evidence type="ECO:0000313" key="2">
    <source>
        <dbReference type="EMBL" id="GDY65801.1"/>
    </source>
</evidence>
<feature type="domain" description="HTH cro/C1-type" evidence="1">
    <location>
        <begin position="30"/>
        <end position="82"/>
    </location>
</feature>
<accession>A0A4D4M1V6</accession>
<dbReference type="Gene3D" id="1.10.260.40">
    <property type="entry name" value="lambda repressor-like DNA-binding domains"/>
    <property type="match status" value="1"/>
</dbReference>
<gene>
    <name evidence="2" type="ORF">SAV14893_051940</name>
</gene>
<dbReference type="CDD" id="cd00093">
    <property type="entry name" value="HTH_XRE"/>
    <property type="match status" value="1"/>
</dbReference>
<evidence type="ECO:0000313" key="3">
    <source>
        <dbReference type="Proteomes" id="UP000302139"/>
    </source>
</evidence>
<evidence type="ECO:0000259" key="1">
    <source>
        <dbReference type="PROSITE" id="PS50943"/>
    </source>
</evidence>
<dbReference type="PROSITE" id="PS50943">
    <property type="entry name" value="HTH_CROC1"/>
    <property type="match status" value="1"/>
</dbReference>
<dbReference type="Pfam" id="PF13560">
    <property type="entry name" value="HTH_31"/>
    <property type="match status" value="1"/>
</dbReference>
<reference evidence="2 3" key="1">
    <citation type="submission" date="2019-04" db="EMBL/GenBank/DDBJ databases">
        <title>Draft genome sequences of Streptomyces avermitilis NBRC 14893.</title>
        <authorList>
            <person name="Komaki H."/>
            <person name="Tamura T."/>
            <person name="Hosoyama A."/>
        </authorList>
    </citation>
    <scope>NUCLEOTIDE SEQUENCE [LARGE SCALE GENOMIC DNA]</scope>
    <source>
        <strain evidence="2 3">NBRC 14893</strain>
    </source>
</reference>
<protein>
    <submittedName>
        <fullName evidence="2">Transcriptional regulator</fullName>
    </submittedName>
</protein>
<dbReference type="InterPro" id="IPR010982">
    <property type="entry name" value="Lambda_DNA-bd_dom_sf"/>
</dbReference>
<organism evidence="2 3">
    <name type="scientific">Streptomyces avermitilis</name>
    <dbReference type="NCBI Taxonomy" id="33903"/>
    <lineage>
        <taxon>Bacteria</taxon>
        <taxon>Bacillati</taxon>
        <taxon>Actinomycetota</taxon>
        <taxon>Actinomycetes</taxon>
        <taxon>Kitasatosporales</taxon>
        <taxon>Streptomycetaceae</taxon>
        <taxon>Streptomyces</taxon>
    </lineage>
</organism>